<feature type="compositionally biased region" description="Polar residues" evidence="1">
    <location>
        <begin position="122"/>
        <end position="131"/>
    </location>
</feature>
<evidence type="ECO:0000313" key="3">
    <source>
        <dbReference type="Proteomes" id="UP000053825"/>
    </source>
</evidence>
<feature type="region of interest" description="Disordered" evidence="1">
    <location>
        <begin position="89"/>
        <end position="131"/>
    </location>
</feature>
<evidence type="ECO:0000256" key="1">
    <source>
        <dbReference type="SAM" id="MobiDB-lite"/>
    </source>
</evidence>
<reference evidence="2 3" key="1">
    <citation type="submission" date="2015-07" db="EMBL/GenBank/DDBJ databases">
        <title>The genome of Habropoda laboriosa.</title>
        <authorList>
            <person name="Pan H."/>
            <person name="Kapheim K."/>
        </authorList>
    </citation>
    <scope>NUCLEOTIDE SEQUENCE [LARGE SCALE GENOMIC DNA]</scope>
    <source>
        <strain evidence="2">0110345459</strain>
    </source>
</reference>
<gene>
    <name evidence="2" type="ORF">WH47_03969</name>
</gene>
<accession>A0A0L7QUQ9</accession>
<protein>
    <submittedName>
        <fullName evidence="2">Uncharacterized protein</fullName>
    </submittedName>
</protein>
<organism evidence="2 3">
    <name type="scientific">Habropoda laboriosa</name>
    <dbReference type="NCBI Taxonomy" id="597456"/>
    <lineage>
        <taxon>Eukaryota</taxon>
        <taxon>Metazoa</taxon>
        <taxon>Ecdysozoa</taxon>
        <taxon>Arthropoda</taxon>
        <taxon>Hexapoda</taxon>
        <taxon>Insecta</taxon>
        <taxon>Pterygota</taxon>
        <taxon>Neoptera</taxon>
        <taxon>Endopterygota</taxon>
        <taxon>Hymenoptera</taxon>
        <taxon>Apocrita</taxon>
        <taxon>Aculeata</taxon>
        <taxon>Apoidea</taxon>
        <taxon>Anthophila</taxon>
        <taxon>Apidae</taxon>
        <taxon>Habropoda</taxon>
    </lineage>
</organism>
<dbReference type="EMBL" id="KQ414735">
    <property type="protein sequence ID" value="KOC62211.1"/>
    <property type="molecule type" value="Genomic_DNA"/>
</dbReference>
<feature type="compositionally biased region" description="Basic and acidic residues" evidence="1">
    <location>
        <begin position="89"/>
        <end position="106"/>
    </location>
</feature>
<sequence>LGTRLRNLKKRNKGNGDKDKVNWRIDQLYYGLVIRRHSNSVEKIKKAIWAIYCHKNSTDEKPEHTYCPLGENSWCKWRKTQVTGTLQNFKHERLPFDKNVSEDREKRPHKRNPSRRNDGKNHSQIRFTSQN</sequence>
<keyword evidence="3" id="KW-1185">Reference proteome</keyword>
<feature type="non-terminal residue" evidence="2">
    <location>
        <position position="1"/>
    </location>
</feature>
<proteinExistence type="predicted"/>
<evidence type="ECO:0000313" key="2">
    <source>
        <dbReference type="EMBL" id="KOC62211.1"/>
    </source>
</evidence>
<name>A0A0L7QUQ9_9HYME</name>
<dbReference type="AlphaFoldDB" id="A0A0L7QUQ9"/>
<dbReference type="Proteomes" id="UP000053825">
    <property type="component" value="Unassembled WGS sequence"/>
</dbReference>